<dbReference type="Pfam" id="PF00642">
    <property type="entry name" value="zf-CCCH"/>
    <property type="match status" value="1"/>
</dbReference>
<dbReference type="Proteomes" id="UP000094527">
    <property type="component" value="Unassembled WGS sequence"/>
</dbReference>
<evidence type="ECO:0000256" key="2">
    <source>
        <dbReference type="ARBA" id="ARBA00022771"/>
    </source>
</evidence>
<feature type="compositionally biased region" description="Pro residues" evidence="5">
    <location>
        <begin position="743"/>
        <end position="753"/>
    </location>
</feature>
<feature type="compositionally biased region" description="Polar residues" evidence="5">
    <location>
        <begin position="421"/>
        <end position="432"/>
    </location>
</feature>
<dbReference type="PANTHER" id="PTHR46557:SF1">
    <property type="entry name" value="SERINE_THREONINE-PROTEIN PHOSPHATASE 1 REGULATORY SUBUNIT 10"/>
    <property type="match status" value="1"/>
</dbReference>
<feature type="compositionally biased region" description="Basic and acidic residues" evidence="5">
    <location>
        <begin position="315"/>
        <end position="359"/>
    </location>
</feature>
<dbReference type="InterPro" id="IPR000571">
    <property type="entry name" value="Znf_CCCH"/>
</dbReference>
<dbReference type="PANTHER" id="PTHR46557">
    <property type="entry name" value="SERINE/THREONINE-PROTEIN PHOSPHATASE 1 REGULATORY SUBUNIT 10-RELATED"/>
    <property type="match status" value="1"/>
</dbReference>
<feature type="compositionally biased region" description="Basic and acidic residues" evidence="5">
    <location>
        <begin position="903"/>
        <end position="920"/>
    </location>
</feature>
<gene>
    <name evidence="7" type="ORF">Ocin01_00206</name>
</gene>
<feature type="region of interest" description="Disordered" evidence="5">
    <location>
        <begin position="376"/>
        <end position="508"/>
    </location>
</feature>
<dbReference type="STRING" id="48709.A0A1D2NME8"/>
<accession>A0A1D2NME8</accession>
<dbReference type="Gene3D" id="4.10.1000.10">
    <property type="entry name" value="Zinc finger, CCCH-type"/>
    <property type="match status" value="1"/>
</dbReference>
<comment type="caution">
    <text evidence="7">The sequence shown here is derived from an EMBL/GenBank/DDBJ whole genome shotgun (WGS) entry which is preliminary data.</text>
</comment>
<feature type="compositionally biased region" description="Basic and acidic residues" evidence="5">
    <location>
        <begin position="395"/>
        <end position="414"/>
    </location>
</feature>
<dbReference type="OrthoDB" id="2138378at2759"/>
<dbReference type="GO" id="GO:0000785">
    <property type="term" value="C:chromatin"/>
    <property type="evidence" value="ECO:0007669"/>
    <property type="project" value="TreeGrafter"/>
</dbReference>
<evidence type="ECO:0000313" key="7">
    <source>
        <dbReference type="EMBL" id="ODN06434.1"/>
    </source>
</evidence>
<dbReference type="GO" id="GO:0008270">
    <property type="term" value="F:zinc ion binding"/>
    <property type="evidence" value="ECO:0007669"/>
    <property type="project" value="UniProtKB-KW"/>
</dbReference>
<keyword evidence="8" id="KW-1185">Reference proteome</keyword>
<feature type="compositionally biased region" description="Polar residues" evidence="5">
    <location>
        <begin position="958"/>
        <end position="967"/>
    </location>
</feature>
<proteinExistence type="predicted"/>
<evidence type="ECO:0000256" key="5">
    <source>
        <dbReference type="SAM" id="MobiDB-lite"/>
    </source>
</evidence>
<protein>
    <submittedName>
        <fullName evidence="7">Serine/threonine-protein phosphatase 1 regulatory subunit 10</fullName>
    </submittedName>
</protein>
<keyword evidence="2 4" id="KW-0863">Zinc-finger</keyword>
<sequence>QVPEPGVQEKSAEIRIQAQDTTDSKEKRKQAKKEPLVASPNKAGNSGMKTYPPSARANNPIVQDGAAANKKTLDRSSTKLGEKTDVKEKKHSKSGDGHKKSKSSSSSSKTDAAAAALAKKQEAEDKVNEAIRKQKALVKKRQKEAVRQKQEEKDQETLKKLNLTPSTTSPTSSMRIPKIPKRVASFADAIGIPGSDGAAPVDKIKKVSADKSSSSKADDNPIPPISPTKKFYGKEEPEPSDDKPKERRHKAKVFVSSKSRSEDLVKAMTEGGKSKTIKDKEKEKVKEKEEVKANVGLGNSIPAVPPPLSKASKRLSTDTIEKPGEVKKLKLSDGKSEQKPKDKDAKESSPASKEKERKIAKQIALKESSLFMDMLNAGSDVTKTSKRKRRPSIGSEKDKNEPESPVEKSKKLSTNEEPESPTVTPDVVQNSEEPVKPVFNFYRDTLDDSEEENKESETKSVESSSNSASEERPQEGEEGSFTPQDNDGKLKSALCLHRSKTKPKKSVRWRQEDELKEFHFFEMDETERVNVTKQKDFTEMRQFENSVERNTMLRRKAVQEEEQKNEWRLFKIKFNDDVLQPTITSQQKSIQEEREKNVLGLFLPPGSILPDTASEPDATIPVDRNDPRPIPVEDVNGITKVCDYRTKQWPNPTGFSGYGTGPPEIEEMQQNHSMNAYPPTIAPDYNPWNASANLGFNVNVPPGVPNIADIAAFQQFAPPAINLIGAAPPPPIFQNPFAFPPPMIPPVSGPPPGMDGFGVNHNRDNRIGHPPSNRGGRFNEGEQRRNFHGREGGRERGGTRESRDRDYRDDRGGRDRERDRDYRRRDRDNNDRDYRHLDRDRNNRDFRPGSRNIRKDIPCRYYKKGFCQNGSRCEFSHDASNNLDDSRSNAQSRDTFDSGRSNRSPDSRDVDLRQEADNSSRDSWPNERQNSIEEPNATSFALPPSSPTEPEMPAFGTATESTKVIPV</sequence>
<feature type="domain" description="C3H1-type" evidence="6">
    <location>
        <begin position="853"/>
        <end position="880"/>
    </location>
</feature>
<dbReference type="PROSITE" id="PS50103">
    <property type="entry name" value="ZF_C3H1"/>
    <property type="match status" value="1"/>
</dbReference>
<dbReference type="InterPro" id="IPR036855">
    <property type="entry name" value="Znf_CCCH_sf"/>
</dbReference>
<dbReference type="EMBL" id="LJIJ01000005">
    <property type="protein sequence ID" value="ODN06434.1"/>
    <property type="molecule type" value="Genomic_DNA"/>
</dbReference>
<feature type="compositionally biased region" description="Polar residues" evidence="5">
    <location>
        <begin position="921"/>
        <end position="939"/>
    </location>
</feature>
<feature type="compositionally biased region" description="Basic residues" evidence="5">
    <location>
        <begin position="497"/>
        <end position="508"/>
    </location>
</feature>
<evidence type="ECO:0000256" key="3">
    <source>
        <dbReference type="ARBA" id="ARBA00022833"/>
    </source>
</evidence>
<feature type="compositionally biased region" description="Basic and acidic residues" evidence="5">
    <location>
        <begin position="777"/>
        <end position="853"/>
    </location>
</feature>
<feature type="compositionally biased region" description="Low complexity" evidence="5">
    <location>
        <begin position="164"/>
        <end position="173"/>
    </location>
</feature>
<feature type="compositionally biased region" description="Polar residues" evidence="5">
    <location>
        <begin position="878"/>
        <end position="902"/>
    </location>
</feature>
<feature type="compositionally biased region" description="Basic and acidic residues" evidence="5">
    <location>
        <begin position="71"/>
        <end position="98"/>
    </location>
</feature>
<feature type="compositionally biased region" description="Basic residues" evidence="5">
    <location>
        <begin position="133"/>
        <end position="142"/>
    </location>
</feature>
<organism evidence="7 8">
    <name type="scientific">Orchesella cincta</name>
    <name type="common">Springtail</name>
    <name type="synonym">Podura cincta</name>
    <dbReference type="NCBI Taxonomy" id="48709"/>
    <lineage>
        <taxon>Eukaryota</taxon>
        <taxon>Metazoa</taxon>
        <taxon>Ecdysozoa</taxon>
        <taxon>Arthropoda</taxon>
        <taxon>Hexapoda</taxon>
        <taxon>Collembola</taxon>
        <taxon>Entomobryomorpha</taxon>
        <taxon>Entomobryoidea</taxon>
        <taxon>Orchesellidae</taxon>
        <taxon>Orchesellinae</taxon>
        <taxon>Orchesella</taxon>
    </lineage>
</organism>
<evidence type="ECO:0000259" key="6">
    <source>
        <dbReference type="PROSITE" id="PS50103"/>
    </source>
</evidence>
<reference evidence="7 8" key="1">
    <citation type="journal article" date="2016" name="Genome Biol. Evol.">
        <title>Gene Family Evolution Reflects Adaptation to Soil Environmental Stressors in the Genome of the Collembolan Orchesella cincta.</title>
        <authorList>
            <person name="Faddeeva-Vakhrusheva A."/>
            <person name="Derks M.F."/>
            <person name="Anvar S.Y."/>
            <person name="Agamennone V."/>
            <person name="Suring W."/>
            <person name="Smit S."/>
            <person name="van Straalen N.M."/>
            <person name="Roelofs D."/>
        </authorList>
    </citation>
    <scope>NUCLEOTIDE SEQUENCE [LARGE SCALE GENOMIC DNA]</scope>
    <source>
        <tissue evidence="7">Mixed pool</tissue>
    </source>
</reference>
<dbReference type="SUPFAM" id="SSF90229">
    <property type="entry name" value="CCCH zinc finger"/>
    <property type="match status" value="1"/>
</dbReference>
<feature type="compositionally biased region" description="Basic and acidic residues" evidence="5">
    <location>
        <begin position="143"/>
        <end position="159"/>
    </location>
</feature>
<feature type="region of interest" description="Disordered" evidence="5">
    <location>
        <begin position="1"/>
        <end position="361"/>
    </location>
</feature>
<feature type="compositionally biased region" description="Basic and acidic residues" evidence="5">
    <location>
        <begin position="232"/>
        <end position="245"/>
    </location>
</feature>
<feature type="region of interest" description="Disordered" evidence="5">
    <location>
        <begin position="870"/>
        <end position="967"/>
    </location>
</feature>
<dbReference type="GO" id="GO:0008157">
    <property type="term" value="F:protein phosphatase 1 binding"/>
    <property type="evidence" value="ECO:0007669"/>
    <property type="project" value="TreeGrafter"/>
</dbReference>
<feature type="compositionally biased region" description="Basic and acidic residues" evidence="5">
    <location>
        <begin position="272"/>
        <end position="292"/>
    </location>
</feature>
<feature type="zinc finger region" description="C3H1-type" evidence="4">
    <location>
        <begin position="853"/>
        <end position="880"/>
    </location>
</feature>
<feature type="non-terminal residue" evidence="7">
    <location>
        <position position="1"/>
    </location>
</feature>
<evidence type="ECO:0000313" key="8">
    <source>
        <dbReference type="Proteomes" id="UP000094527"/>
    </source>
</evidence>
<feature type="region of interest" description="Disordered" evidence="5">
    <location>
        <begin position="743"/>
        <end position="853"/>
    </location>
</feature>
<feature type="compositionally biased region" description="Low complexity" evidence="5">
    <location>
        <begin position="103"/>
        <end position="118"/>
    </location>
</feature>
<dbReference type="SMART" id="SM00356">
    <property type="entry name" value="ZnF_C3H1"/>
    <property type="match status" value="1"/>
</dbReference>
<evidence type="ECO:0000256" key="4">
    <source>
        <dbReference type="PROSITE-ProRule" id="PRU00723"/>
    </source>
</evidence>
<dbReference type="AlphaFoldDB" id="A0A1D2NME8"/>
<dbReference type="OMA" id="DERQKFM"/>
<keyword evidence="1 4" id="KW-0479">Metal-binding</keyword>
<evidence type="ECO:0000256" key="1">
    <source>
        <dbReference type="ARBA" id="ARBA00022723"/>
    </source>
</evidence>
<name>A0A1D2NME8_ORCCI</name>
<dbReference type="GO" id="GO:0072357">
    <property type="term" value="C:PTW/PP1 phosphatase complex"/>
    <property type="evidence" value="ECO:0007669"/>
    <property type="project" value="TreeGrafter"/>
</dbReference>
<keyword evidence="3 4" id="KW-0862">Zinc</keyword>
<feature type="compositionally biased region" description="Basic and acidic residues" evidence="5">
    <location>
        <begin position="119"/>
        <end position="132"/>
    </location>
</feature>